<gene>
    <name evidence="2" type="ORF">EVAR_85485_1</name>
</gene>
<accession>A0A4C1VAS1</accession>
<evidence type="ECO:0000313" key="3">
    <source>
        <dbReference type="Proteomes" id="UP000299102"/>
    </source>
</evidence>
<evidence type="ECO:0000256" key="1">
    <source>
        <dbReference type="SAM" id="MobiDB-lite"/>
    </source>
</evidence>
<reference evidence="2 3" key="1">
    <citation type="journal article" date="2019" name="Commun. Biol.">
        <title>The bagworm genome reveals a unique fibroin gene that provides high tensile strength.</title>
        <authorList>
            <person name="Kono N."/>
            <person name="Nakamura H."/>
            <person name="Ohtoshi R."/>
            <person name="Tomita M."/>
            <person name="Numata K."/>
            <person name="Arakawa K."/>
        </authorList>
    </citation>
    <scope>NUCLEOTIDE SEQUENCE [LARGE SCALE GENOMIC DNA]</scope>
</reference>
<feature type="compositionally biased region" description="Basic residues" evidence="1">
    <location>
        <begin position="51"/>
        <end position="66"/>
    </location>
</feature>
<name>A0A4C1VAS1_EUMVA</name>
<dbReference type="AlphaFoldDB" id="A0A4C1VAS1"/>
<keyword evidence="3" id="KW-1185">Reference proteome</keyword>
<evidence type="ECO:0000313" key="2">
    <source>
        <dbReference type="EMBL" id="GBP36238.1"/>
    </source>
</evidence>
<comment type="caution">
    <text evidence="2">The sequence shown here is derived from an EMBL/GenBank/DDBJ whole genome shotgun (WGS) entry which is preliminary data.</text>
</comment>
<dbReference type="Proteomes" id="UP000299102">
    <property type="component" value="Unassembled WGS sequence"/>
</dbReference>
<feature type="region of interest" description="Disordered" evidence="1">
    <location>
        <begin position="47"/>
        <end position="79"/>
    </location>
</feature>
<sequence length="162" mass="18605">MQLRRWRRRPHQHRAAARRAWHKVKGLSEVVQAINLCNNETRAYREGRRSCPPRKFKGCKRKKKKREVHDSDSGESDDEEEILVLRILVATLDRKKRRMNVPNVKQITMIEKAPSGIGVLIKYLIGGAREWRCSDYDIKLFQARLGRAAGGRGARGGGAEGY</sequence>
<dbReference type="EMBL" id="BGZK01000316">
    <property type="protein sequence ID" value="GBP36238.1"/>
    <property type="molecule type" value="Genomic_DNA"/>
</dbReference>
<organism evidence="2 3">
    <name type="scientific">Eumeta variegata</name>
    <name type="common">Bagworm moth</name>
    <name type="synonym">Eumeta japonica</name>
    <dbReference type="NCBI Taxonomy" id="151549"/>
    <lineage>
        <taxon>Eukaryota</taxon>
        <taxon>Metazoa</taxon>
        <taxon>Ecdysozoa</taxon>
        <taxon>Arthropoda</taxon>
        <taxon>Hexapoda</taxon>
        <taxon>Insecta</taxon>
        <taxon>Pterygota</taxon>
        <taxon>Neoptera</taxon>
        <taxon>Endopterygota</taxon>
        <taxon>Lepidoptera</taxon>
        <taxon>Glossata</taxon>
        <taxon>Ditrysia</taxon>
        <taxon>Tineoidea</taxon>
        <taxon>Psychidae</taxon>
        <taxon>Oiketicinae</taxon>
        <taxon>Eumeta</taxon>
    </lineage>
</organism>
<protein>
    <submittedName>
        <fullName evidence="2">Uncharacterized protein</fullName>
    </submittedName>
</protein>
<proteinExistence type="predicted"/>